<gene>
    <name evidence="5" type="ORF">D4L85_24910</name>
</gene>
<dbReference type="RefSeq" id="WP_119756857.1">
    <property type="nucleotide sequence ID" value="NZ_CP032382.1"/>
</dbReference>
<keyword evidence="3" id="KW-0238">DNA-binding</keyword>
<dbReference type="EMBL" id="CP032382">
    <property type="protein sequence ID" value="AYB33623.1"/>
    <property type="molecule type" value="Genomic_DNA"/>
</dbReference>
<evidence type="ECO:0000313" key="6">
    <source>
        <dbReference type="Proteomes" id="UP000266183"/>
    </source>
</evidence>
<protein>
    <submittedName>
        <fullName evidence="5">BlaI/MecI/CopY family transcriptional regulator</fullName>
    </submittedName>
</protein>
<keyword evidence="2" id="KW-0805">Transcription regulation</keyword>
<dbReference type="OrthoDB" id="1098508at2"/>
<keyword evidence="6" id="KW-1185">Reference proteome</keyword>
<dbReference type="GO" id="GO:0003677">
    <property type="term" value="F:DNA binding"/>
    <property type="evidence" value="ECO:0007669"/>
    <property type="project" value="UniProtKB-KW"/>
</dbReference>
<comment type="similarity">
    <text evidence="1">Belongs to the BlaI transcriptional regulatory family.</text>
</comment>
<proteinExistence type="inferred from homology"/>
<evidence type="ECO:0000256" key="1">
    <source>
        <dbReference type="ARBA" id="ARBA00011046"/>
    </source>
</evidence>
<organism evidence="5 6">
    <name type="scientific">Chryseolinea soli</name>
    <dbReference type="NCBI Taxonomy" id="2321403"/>
    <lineage>
        <taxon>Bacteria</taxon>
        <taxon>Pseudomonadati</taxon>
        <taxon>Bacteroidota</taxon>
        <taxon>Cytophagia</taxon>
        <taxon>Cytophagales</taxon>
        <taxon>Fulvivirgaceae</taxon>
        <taxon>Chryseolinea</taxon>
    </lineage>
</organism>
<keyword evidence="4" id="KW-0804">Transcription</keyword>
<dbReference type="InterPro" id="IPR005650">
    <property type="entry name" value="BlaI_family"/>
</dbReference>
<sequence>MELLTKREERIMDIFWAMKKGFVNDIIDQLPDPKPPYTTISSIVRILEEKGFVTHKAYGKIYEYTPAVSKLAYKKFALKSFITNYFDGSLENVVSFMVEEKELSEDELNDISKFIQDLKTRKK</sequence>
<evidence type="ECO:0000256" key="3">
    <source>
        <dbReference type="ARBA" id="ARBA00023125"/>
    </source>
</evidence>
<reference evidence="6" key="1">
    <citation type="submission" date="2018-09" db="EMBL/GenBank/DDBJ databases">
        <title>Chryseolinea sp. KIS68-18 isolated from soil.</title>
        <authorList>
            <person name="Weon H.-Y."/>
            <person name="Kwon S.-W."/>
            <person name="Lee S.A."/>
        </authorList>
    </citation>
    <scope>NUCLEOTIDE SEQUENCE [LARGE SCALE GENOMIC DNA]</scope>
    <source>
        <strain evidence="6">KIS68-18</strain>
    </source>
</reference>
<dbReference type="PIRSF" id="PIRSF019455">
    <property type="entry name" value="CopR_AtkY"/>
    <property type="match status" value="1"/>
</dbReference>
<dbReference type="Gene3D" id="1.10.4040.10">
    <property type="entry name" value="Penicillinase repressor domain"/>
    <property type="match status" value="1"/>
</dbReference>
<dbReference type="Gene3D" id="1.10.10.10">
    <property type="entry name" value="Winged helix-like DNA-binding domain superfamily/Winged helix DNA-binding domain"/>
    <property type="match status" value="1"/>
</dbReference>
<name>A0A385SPE7_9BACT</name>
<dbReference type="GO" id="GO:0045892">
    <property type="term" value="P:negative regulation of DNA-templated transcription"/>
    <property type="evidence" value="ECO:0007669"/>
    <property type="project" value="InterPro"/>
</dbReference>
<accession>A0A385SPE7</accession>
<dbReference type="AlphaFoldDB" id="A0A385SPE7"/>
<evidence type="ECO:0000256" key="2">
    <source>
        <dbReference type="ARBA" id="ARBA00023015"/>
    </source>
</evidence>
<evidence type="ECO:0000313" key="5">
    <source>
        <dbReference type="EMBL" id="AYB33623.1"/>
    </source>
</evidence>
<dbReference type="KEGG" id="chk:D4L85_24910"/>
<dbReference type="InterPro" id="IPR036388">
    <property type="entry name" value="WH-like_DNA-bd_sf"/>
</dbReference>
<dbReference type="Pfam" id="PF03965">
    <property type="entry name" value="Penicillinase_R"/>
    <property type="match status" value="1"/>
</dbReference>
<dbReference type="InterPro" id="IPR036390">
    <property type="entry name" value="WH_DNA-bd_sf"/>
</dbReference>
<dbReference type="Proteomes" id="UP000266183">
    <property type="component" value="Chromosome"/>
</dbReference>
<evidence type="ECO:0000256" key="4">
    <source>
        <dbReference type="ARBA" id="ARBA00023163"/>
    </source>
</evidence>
<dbReference type="SUPFAM" id="SSF46785">
    <property type="entry name" value="Winged helix' DNA-binding domain"/>
    <property type="match status" value="1"/>
</dbReference>